<dbReference type="InterPro" id="IPR002466">
    <property type="entry name" value="A_deamin"/>
</dbReference>
<comment type="similarity">
    <text evidence="7">Belongs to the ADAT1 family.</text>
</comment>
<evidence type="ECO:0000256" key="4">
    <source>
        <dbReference type="ARBA" id="ARBA00022833"/>
    </source>
</evidence>
<organism evidence="13 14">
    <name type="scientific">Polarella glacialis</name>
    <name type="common">Dinoflagellate</name>
    <dbReference type="NCBI Taxonomy" id="89957"/>
    <lineage>
        <taxon>Eukaryota</taxon>
        <taxon>Sar</taxon>
        <taxon>Alveolata</taxon>
        <taxon>Dinophyceae</taxon>
        <taxon>Suessiales</taxon>
        <taxon>Suessiaceae</taxon>
        <taxon>Polarella</taxon>
    </lineage>
</organism>
<evidence type="ECO:0000256" key="7">
    <source>
        <dbReference type="ARBA" id="ARBA00038326"/>
    </source>
</evidence>
<dbReference type="PROSITE" id="PS50141">
    <property type="entry name" value="A_DEAMIN_EDITASE"/>
    <property type="match status" value="1"/>
</dbReference>
<dbReference type="EMBL" id="CAJNNV010022133">
    <property type="protein sequence ID" value="CAE8607834.1"/>
    <property type="molecule type" value="Genomic_DNA"/>
</dbReference>
<comment type="cofactor">
    <cofactor evidence="5">
        <name>1D-myo-inositol hexakisphosphate</name>
        <dbReference type="ChEBI" id="CHEBI:58130"/>
    </cofactor>
</comment>
<feature type="non-terminal residue" evidence="13">
    <location>
        <position position="116"/>
    </location>
</feature>
<proteinExistence type="inferred from homology"/>
<reference evidence="13" key="1">
    <citation type="submission" date="2021-02" db="EMBL/GenBank/DDBJ databases">
        <authorList>
            <person name="Dougan E. K."/>
            <person name="Rhodes N."/>
            <person name="Thang M."/>
            <person name="Chan C."/>
        </authorList>
    </citation>
    <scope>NUCLEOTIDE SEQUENCE</scope>
</reference>
<dbReference type="GO" id="GO:0046872">
    <property type="term" value="F:metal ion binding"/>
    <property type="evidence" value="ECO:0007669"/>
    <property type="project" value="UniProtKB-KW"/>
</dbReference>
<dbReference type="AlphaFoldDB" id="A0A813F5P4"/>
<evidence type="ECO:0000256" key="6">
    <source>
        <dbReference type="ARBA" id="ARBA00037784"/>
    </source>
</evidence>
<dbReference type="Pfam" id="PF02137">
    <property type="entry name" value="A_deamin"/>
    <property type="match status" value="1"/>
</dbReference>
<evidence type="ECO:0000313" key="13">
    <source>
        <dbReference type="EMBL" id="CAE8607834.1"/>
    </source>
</evidence>
<evidence type="ECO:0000313" key="14">
    <source>
        <dbReference type="Proteomes" id="UP000654075"/>
    </source>
</evidence>
<evidence type="ECO:0000256" key="10">
    <source>
        <dbReference type="ARBA" id="ARBA00041760"/>
    </source>
</evidence>
<keyword evidence="4" id="KW-0862">Zinc</keyword>
<keyword evidence="2" id="KW-0479">Metal-binding</keyword>
<protein>
    <recommendedName>
        <fullName evidence="9">tRNA-specific adenosine deaminase 1</fullName>
        <ecNumber evidence="8">3.5.4.34</ecNumber>
    </recommendedName>
    <alternativeName>
        <fullName evidence="10">tRNA-specific adenosine-37 deaminase</fullName>
    </alternativeName>
</protein>
<evidence type="ECO:0000256" key="3">
    <source>
        <dbReference type="ARBA" id="ARBA00022801"/>
    </source>
</evidence>
<evidence type="ECO:0000259" key="12">
    <source>
        <dbReference type="PROSITE" id="PS50141"/>
    </source>
</evidence>
<keyword evidence="1" id="KW-0819">tRNA processing</keyword>
<dbReference type="EC" id="3.5.4.34" evidence="8"/>
<evidence type="ECO:0000256" key="8">
    <source>
        <dbReference type="ARBA" id="ARBA00038940"/>
    </source>
</evidence>
<evidence type="ECO:0000256" key="11">
    <source>
        <dbReference type="ARBA" id="ARBA00047635"/>
    </source>
</evidence>
<dbReference type="GO" id="GO:0003723">
    <property type="term" value="F:RNA binding"/>
    <property type="evidence" value="ECO:0007669"/>
    <property type="project" value="InterPro"/>
</dbReference>
<feature type="domain" description="A to I editase" evidence="12">
    <location>
        <begin position="25"/>
        <end position="107"/>
    </location>
</feature>
<dbReference type="PANTHER" id="PTHR46516">
    <property type="entry name" value="TRNA-SPECIFIC ADENOSINE DEAMINASE 1"/>
    <property type="match status" value="1"/>
</dbReference>
<sequence>MPVDPRADGIGFHRNGVLRYKSGRSDTRPESRTVCFSCSEKVCRWNHTGWQGALLSRLILEPLQMQTIVIGGSMFNEEFIQAALWGRASALQARGGSCPGFFHSRVPFHSSREAVE</sequence>
<dbReference type="Proteomes" id="UP000654075">
    <property type="component" value="Unassembled WGS sequence"/>
</dbReference>
<keyword evidence="3" id="KW-0378">Hydrolase</keyword>
<dbReference type="GO" id="GO:0043829">
    <property type="term" value="F:tRNA-specific adenosine-37 deaminase activity"/>
    <property type="evidence" value="ECO:0007669"/>
    <property type="project" value="UniProtKB-EC"/>
</dbReference>
<keyword evidence="14" id="KW-1185">Reference proteome</keyword>
<dbReference type="PANTHER" id="PTHR46516:SF1">
    <property type="entry name" value="TRNA-SPECIFIC ADENOSINE DEAMINASE 1"/>
    <property type="match status" value="1"/>
</dbReference>
<evidence type="ECO:0000256" key="5">
    <source>
        <dbReference type="ARBA" id="ARBA00037026"/>
    </source>
</evidence>
<dbReference type="GO" id="GO:0008033">
    <property type="term" value="P:tRNA processing"/>
    <property type="evidence" value="ECO:0007669"/>
    <property type="project" value="UniProtKB-KW"/>
</dbReference>
<comment type="catalytic activity">
    <reaction evidence="11">
        <text>adenosine(37) in tRNA(Ala) + H2O + H(+) = inosine(37) in tRNA(Ala) + NH4(+)</text>
        <dbReference type="Rhea" id="RHEA:50968"/>
        <dbReference type="Rhea" id="RHEA-COMP:12855"/>
        <dbReference type="Rhea" id="RHEA-COMP:12856"/>
        <dbReference type="ChEBI" id="CHEBI:15377"/>
        <dbReference type="ChEBI" id="CHEBI:15378"/>
        <dbReference type="ChEBI" id="CHEBI:28938"/>
        <dbReference type="ChEBI" id="CHEBI:74411"/>
        <dbReference type="ChEBI" id="CHEBI:82852"/>
        <dbReference type="EC" id="3.5.4.34"/>
    </reaction>
</comment>
<evidence type="ECO:0000256" key="9">
    <source>
        <dbReference type="ARBA" id="ARBA00040502"/>
    </source>
</evidence>
<evidence type="ECO:0000256" key="2">
    <source>
        <dbReference type="ARBA" id="ARBA00022723"/>
    </source>
</evidence>
<name>A0A813F5P4_POLGL</name>
<gene>
    <name evidence="13" type="ORF">PGLA1383_LOCUS25737</name>
</gene>
<accession>A0A813F5P4</accession>
<comment type="function">
    <text evidence="6">Specifically deaminates adenosine-37 to inosine in tRNA-Ala.</text>
</comment>
<comment type="caution">
    <text evidence="13">The sequence shown here is derived from an EMBL/GenBank/DDBJ whole genome shotgun (WGS) entry which is preliminary data.</text>
</comment>
<dbReference type="OrthoDB" id="332499at2759"/>
<evidence type="ECO:0000256" key="1">
    <source>
        <dbReference type="ARBA" id="ARBA00022694"/>
    </source>
</evidence>